<gene>
    <name evidence="2" type="ORF">P0Y56_13155</name>
</gene>
<feature type="transmembrane region" description="Helical" evidence="1">
    <location>
        <begin position="187"/>
        <end position="211"/>
    </location>
</feature>
<sequence length="497" mass="53401">MSRFRPAMGWLHNWMGLLLGWLLFAIFVTGSFGYYRHEVTLFMTPELRPLAAATVSQEEASRRAVTWLSANAAKAESWSILLPDEKSPAIRVSWDGETTGEQLLDPRSGAPLDPAPRATGGGDFLYRLHSDLHFVSPMVGRILVTFIGVALLVLLVTGLVTHRNILRNLLRFRPGKGWRTRLDLHNLAGVLGLPFHLFVTLTGLVTVMMLIQPWGVASVYGASGLGAFAQDSFPSVRAQPPRHATAPATLDLAPLIGRAKHMLRSDTAGEIDIEKPGVPGMRVSIAHPIRGIVQFRKPSITFDPIDGTVLGTTNNDLSSVSLMHSQLFGLHVAHFAGPVMRFVLFCLGLVGAAMVATGHLLWAAKRWPKADAKVPHSIAAVDRLNAAVFAGLPLAIATYLWSNRLIPADLAGRAAEEQTAMFAAWGVALVVACIAPARLVWTLLLAAGGLAAAALGGLDLAGQWPVWLIDLILLTGGLALLAAAIRSFRVLPIPPRA</sequence>
<dbReference type="KEGG" id="acob:P0Y56_13155"/>
<proteinExistence type="predicted"/>
<keyword evidence="1" id="KW-0472">Membrane</keyword>
<dbReference type="PANTHER" id="PTHR34219">
    <property type="entry name" value="IRON-REGULATED INNER MEMBRANE PROTEIN-RELATED"/>
    <property type="match status" value="1"/>
</dbReference>
<evidence type="ECO:0000313" key="3">
    <source>
        <dbReference type="Proteomes" id="UP001218362"/>
    </source>
</evidence>
<keyword evidence="1" id="KW-1133">Transmembrane helix</keyword>
<organism evidence="2 3">
    <name type="scientific">Candidatus Andeanibacterium colombiense</name>
    <dbReference type="NCBI Taxonomy" id="3121345"/>
    <lineage>
        <taxon>Bacteria</taxon>
        <taxon>Pseudomonadati</taxon>
        <taxon>Pseudomonadota</taxon>
        <taxon>Alphaproteobacteria</taxon>
        <taxon>Sphingomonadales</taxon>
        <taxon>Sphingomonadaceae</taxon>
        <taxon>Candidatus Andeanibacterium</taxon>
    </lineage>
</organism>
<feature type="transmembrane region" description="Helical" evidence="1">
    <location>
        <begin position="467"/>
        <end position="488"/>
    </location>
</feature>
<evidence type="ECO:0000313" key="2">
    <source>
        <dbReference type="EMBL" id="WEK45968.1"/>
    </source>
</evidence>
<feature type="transmembrane region" description="Helical" evidence="1">
    <location>
        <begin position="422"/>
        <end position="455"/>
    </location>
</feature>
<feature type="transmembrane region" description="Helical" evidence="1">
    <location>
        <begin position="142"/>
        <end position="166"/>
    </location>
</feature>
<feature type="transmembrane region" description="Helical" evidence="1">
    <location>
        <begin position="342"/>
        <end position="363"/>
    </location>
</feature>
<evidence type="ECO:0000256" key="1">
    <source>
        <dbReference type="SAM" id="Phobius"/>
    </source>
</evidence>
<dbReference type="Proteomes" id="UP001218362">
    <property type="component" value="Chromosome"/>
</dbReference>
<dbReference type="AlphaFoldDB" id="A0AAJ6BNT5"/>
<dbReference type="PANTHER" id="PTHR34219:SF4">
    <property type="entry name" value="PEPSY DOMAIN-CONTAINING PROTEIN"/>
    <property type="match status" value="1"/>
</dbReference>
<dbReference type="InterPro" id="IPR005625">
    <property type="entry name" value="PepSY-ass_TM"/>
</dbReference>
<dbReference type="EMBL" id="CP119316">
    <property type="protein sequence ID" value="WEK45968.1"/>
    <property type="molecule type" value="Genomic_DNA"/>
</dbReference>
<feature type="transmembrane region" description="Helical" evidence="1">
    <location>
        <begin position="384"/>
        <end position="402"/>
    </location>
</feature>
<keyword evidence="1" id="KW-0812">Transmembrane</keyword>
<reference evidence="2" key="1">
    <citation type="submission" date="2023-03" db="EMBL/GenBank/DDBJ databases">
        <title>Andean soil-derived lignocellulolytic bacterial consortium as a source of novel taxa and putative plastic-active enzymes.</title>
        <authorList>
            <person name="Diaz-Garcia L."/>
            <person name="Chuvochina M."/>
            <person name="Feuerriegel G."/>
            <person name="Bunk B."/>
            <person name="Sproer C."/>
            <person name="Streit W.R."/>
            <person name="Rodriguez L.M."/>
            <person name="Overmann J."/>
            <person name="Jimenez D.J."/>
        </authorList>
    </citation>
    <scope>NUCLEOTIDE SEQUENCE</scope>
    <source>
        <strain evidence="2">MAG 26</strain>
    </source>
</reference>
<accession>A0AAJ6BNT5</accession>
<protein>
    <submittedName>
        <fullName evidence="2">PepSY-associated TM helix domain-containing protein</fullName>
    </submittedName>
</protein>
<name>A0AAJ6BNT5_9SPHN</name>
<dbReference type="Pfam" id="PF03929">
    <property type="entry name" value="PepSY_TM"/>
    <property type="match status" value="1"/>
</dbReference>